<feature type="transmembrane region" description="Helical" evidence="1">
    <location>
        <begin position="56"/>
        <end position="88"/>
    </location>
</feature>
<comment type="caution">
    <text evidence="2">The sequence shown here is derived from an EMBL/GenBank/DDBJ whole genome shotgun (WGS) entry which is preliminary data.</text>
</comment>
<dbReference type="Proteomes" id="UP001202674">
    <property type="component" value="Unassembled WGS sequence"/>
</dbReference>
<keyword evidence="1" id="KW-1133">Transmembrane helix</keyword>
<gene>
    <name evidence="2" type="ORF">AArcSt11_09770</name>
</gene>
<reference evidence="2 3" key="1">
    <citation type="journal article" date="2022" name="Syst. Appl. Microbiol.">
        <title>Natronocalculus amylovorans gen. nov., sp. nov., and Natranaeroarchaeum aerophilus sp. nov., dominant culturable amylolytic natronoarchaea from hypersaline soda lakes in southwestern Siberia.</title>
        <authorList>
            <person name="Sorokin D.Y."/>
            <person name="Elcheninov A.G."/>
            <person name="Khizhniak T.V."/>
            <person name="Koenen M."/>
            <person name="Bale N.J."/>
            <person name="Damste J.S.S."/>
            <person name="Kublanov I.V."/>
        </authorList>
    </citation>
    <scope>NUCLEOTIDE SEQUENCE [LARGE SCALE GENOMIC DNA]</scope>
    <source>
        <strain evidence="2 3">AArc-St1-1</strain>
    </source>
</reference>
<dbReference type="GO" id="GO:0016787">
    <property type="term" value="F:hydrolase activity"/>
    <property type="evidence" value="ECO:0007669"/>
    <property type="project" value="UniProtKB-KW"/>
</dbReference>
<accession>A0AAE3FRE9</accession>
<dbReference type="AlphaFoldDB" id="A0AAE3FRE9"/>
<evidence type="ECO:0000256" key="1">
    <source>
        <dbReference type="SAM" id="Phobius"/>
    </source>
</evidence>
<dbReference type="RefSeq" id="WP_250596729.1">
    <property type="nucleotide sequence ID" value="NZ_JAKRVY010000004.1"/>
</dbReference>
<feature type="transmembrane region" description="Helical" evidence="1">
    <location>
        <begin position="136"/>
        <end position="169"/>
    </location>
</feature>
<protein>
    <submittedName>
        <fullName evidence="2">Metal-dependent hydrolase</fullName>
    </submittedName>
</protein>
<keyword evidence="1" id="KW-0472">Membrane</keyword>
<sequence>MMLTTHVLAGLALALPVVVFVPELAPVAVVSGALGGAWPDFDLYAGHRKTLHFPVYYSALAVPAIGLALVIPTLLTVAVAVGLAAAALHCLMDVFGGGLELRPWEGGSERAVYDHYHDRWVTPRRLIRYDGSPEDLLLAGGFAVPTVLLLDGLVVVLVTLLLAVSFVYVVLRRWLADLAPAVFSKVPEPIEEYVPDRYTE</sequence>
<name>A0AAE3FRE9_9EURY</name>
<proteinExistence type="predicted"/>
<evidence type="ECO:0000313" key="2">
    <source>
        <dbReference type="EMBL" id="MCL9813939.1"/>
    </source>
</evidence>
<keyword evidence="2" id="KW-0378">Hydrolase</keyword>
<dbReference type="EMBL" id="JAKRVY010000004">
    <property type="protein sequence ID" value="MCL9813939.1"/>
    <property type="molecule type" value="Genomic_DNA"/>
</dbReference>
<keyword evidence="3" id="KW-1185">Reference proteome</keyword>
<keyword evidence="1" id="KW-0812">Transmembrane</keyword>
<organism evidence="2 3">
    <name type="scientific">Natranaeroarchaeum aerophilus</name>
    <dbReference type="NCBI Taxonomy" id="2917711"/>
    <lineage>
        <taxon>Archaea</taxon>
        <taxon>Methanobacteriati</taxon>
        <taxon>Methanobacteriota</taxon>
        <taxon>Stenosarchaea group</taxon>
        <taxon>Halobacteria</taxon>
        <taxon>Halobacteriales</taxon>
        <taxon>Natronoarchaeaceae</taxon>
        <taxon>Natranaeroarchaeum</taxon>
    </lineage>
</organism>
<evidence type="ECO:0000313" key="3">
    <source>
        <dbReference type="Proteomes" id="UP001202674"/>
    </source>
</evidence>